<organism evidence="1">
    <name type="scientific">Solanum chacoense</name>
    <name type="common">Chaco potato</name>
    <dbReference type="NCBI Taxonomy" id="4108"/>
    <lineage>
        <taxon>Eukaryota</taxon>
        <taxon>Viridiplantae</taxon>
        <taxon>Streptophyta</taxon>
        <taxon>Embryophyta</taxon>
        <taxon>Tracheophyta</taxon>
        <taxon>Spermatophyta</taxon>
        <taxon>Magnoliopsida</taxon>
        <taxon>eudicotyledons</taxon>
        <taxon>Gunneridae</taxon>
        <taxon>Pentapetalae</taxon>
        <taxon>asterids</taxon>
        <taxon>lamiids</taxon>
        <taxon>Solanales</taxon>
        <taxon>Solanaceae</taxon>
        <taxon>Solanoideae</taxon>
        <taxon>Solaneae</taxon>
        <taxon>Solanum</taxon>
    </lineage>
</organism>
<dbReference type="AlphaFoldDB" id="A0A0V0GFW8"/>
<sequence>FQLSSNPMISDVLMKDFSLLFKLHNCKLFENPSFDFLSELITFFIRKLIIRKRVQANIFSDI</sequence>
<name>A0A0V0GFW8_SOLCH</name>
<proteinExistence type="predicted"/>
<evidence type="ECO:0000313" key="1">
    <source>
        <dbReference type="EMBL" id="JAP06798.1"/>
    </source>
</evidence>
<feature type="non-terminal residue" evidence="1">
    <location>
        <position position="1"/>
    </location>
</feature>
<dbReference type="EMBL" id="GEDG01040261">
    <property type="protein sequence ID" value="JAP06798.1"/>
    <property type="molecule type" value="Transcribed_RNA"/>
</dbReference>
<accession>A0A0V0GFW8</accession>
<protein>
    <submittedName>
        <fullName evidence="1">Putative ovule protein</fullName>
    </submittedName>
</protein>
<reference evidence="1" key="1">
    <citation type="submission" date="2015-12" db="EMBL/GenBank/DDBJ databases">
        <title>Gene expression during late stages of embryo sac development: a critical building block for successful pollen-pistil interactions.</title>
        <authorList>
            <person name="Liu Y."/>
            <person name="Joly V."/>
            <person name="Sabar M."/>
            <person name="Matton D.P."/>
        </authorList>
    </citation>
    <scope>NUCLEOTIDE SEQUENCE</scope>
</reference>